<comment type="caution">
    <text evidence="1">The sequence shown here is derived from an EMBL/GenBank/DDBJ whole genome shotgun (WGS) entry which is preliminary data.</text>
</comment>
<dbReference type="Gene3D" id="3.10.129.10">
    <property type="entry name" value="Hotdog Thioesterase"/>
    <property type="match status" value="1"/>
</dbReference>
<dbReference type="NCBIfam" id="TIGR04099">
    <property type="entry name" value="biosn_Pnap_2097"/>
    <property type="match status" value="1"/>
</dbReference>
<dbReference type="AlphaFoldDB" id="A0A318H5A7"/>
<organism evidence="1 2">
    <name type="scientific">Sphaerotilus hippei</name>
    <dbReference type="NCBI Taxonomy" id="744406"/>
    <lineage>
        <taxon>Bacteria</taxon>
        <taxon>Pseudomonadati</taxon>
        <taxon>Pseudomonadota</taxon>
        <taxon>Betaproteobacteria</taxon>
        <taxon>Burkholderiales</taxon>
        <taxon>Sphaerotilaceae</taxon>
        <taxon>Sphaerotilus</taxon>
    </lineage>
</organism>
<dbReference type="Proteomes" id="UP000247811">
    <property type="component" value="Unassembled WGS sequence"/>
</dbReference>
<dbReference type="RefSeq" id="WP_110399844.1">
    <property type="nucleotide sequence ID" value="NZ_QJJS01000004.1"/>
</dbReference>
<proteinExistence type="predicted"/>
<name>A0A318H5A7_9BURK</name>
<dbReference type="OrthoDB" id="6847108at2"/>
<protein>
    <submittedName>
        <fullName evidence="1">Putative biosynthetic protein (TIGR04099 family)</fullName>
    </submittedName>
</protein>
<dbReference type="NCBIfam" id="TIGR04098">
    <property type="entry name" value="LnmK_bifunc"/>
    <property type="match status" value="1"/>
</dbReference>
<gene>
    <name evidence="1" type="ORF">C7444_10442</name>
</gene>
<reference evidence="1 2" key="1">
    <citation type="submission" date="2018-05" db="EMBL/GenBank/DDBJ databases">
        <title>Genomic Encyclopedia of Type Strains, Phase IV (KMG-IV): sequencing the most valuable type-strain genomes for metagenomic binning, comparative biology and taxonomic classification.</title>
        <authorList>
            <person name="Goeker M."/>
        </authorList>
    </citation>
    <scope>NUCLEOTIDE SEQUENCE [LARGE SCALE GENOMIC DNA]</scope>
    <source>
        <strain evidence="1 2">DSM 566</strain>
    </source>
</reference>
<evidence type="ECO:0000313" key="2">
    <source>
        <dbReference type="Proteomes" id="UP000247811"/>
    </source>
</evidence>
<evidence type="ECO:0000313" key="1">
    <source>
        <dbReference type="EMBL" id="PXW97441.1"/>
    </source>
</evidence>
<dbReference type="EMBL" id="QJJS01000004">
    <property type="protein sequence ID" value="PXW97441.1"/>
    <property type="molecule type" value="Genomic_DNA"/>
</dbReference>
<dbReference type="InterPro" id="IPR024091">
    <property type="entry name" value="LnmK-like_bifun_acyl/decarbox"/>
</dbReference>
<keyword evidence="2" id="KW-1185">Reference proteome</keyword>
<accession>A0A318H5A7</accession>
<sequence length="306" mass="34070">MSLVPAPLNRCHEARPQAWLAEARTACPPRQQHTTQVLGMPMLNADGLSESWLQKTCGELHWQALSRALGVPPEQWQDRSGRRVYAAFCGLELRDAQLERATEGQRLQIDSDLRWLGASQAWSQHRLHIGTHTLGVLDMVSAFVSRHEPGRNASVRRAEMPGGEGDAPLAEAAARCALLRAQRQDLLARHARGDPACPAGLSHWTVTPCPRHDFNGAGLLYFPSFSALADRALWQWGRWGRDELLRHRECVYTGNVEVGEPLRLSLLADEPSERGARRLSLVLCSARDERPLAQVSVQLDVRHPPP</sequence>